<organism evidence="6 7">
    <name type="scientific">Dictyobacter alpinus</name>
    <dbReference type="NCBI Taxonomy" id="2014873"/>
    <lineage>
        <taxon>Bacteria</taxon>
        <taxon>Bacillati</taxon>
        <taxon>Chloroflexota</taxon>
        <taxon>Ktedonobacteria</taxon>
        <taxon>Ktedonobacterales</taxon>
        <taxon>Dictyobacteraceae</taxon>
        <taxon>Dictyobacter</taxon>
    </lineage>
</organism>
<evidence type="ECO:0000256" key="4">
    <source>
        <dbReference type="ARBA" id="ARBA00023136"/>
    </source>
</evidence>
<dbReference type="GO" id="GO:0005886">
    <property type="term" value="C:plasma membrane"/>
    <property type="evidence" value="ECO:0007669"/>
    <property type="project" value="TreeGrafter"/>
</dbReference>
<dbReference type="PANTHER" id="PTHR33514:SF13">
    <property type="entry name" value="PROTEIN ABCI12, CHLOROPLASTIC"/>
    <property type="match status" value="1"/>
</dbReference>
<evidence type="ECO:0000256" key="5">
    <source>
        <dbReference type="SAM" id="Phobius"/>
    </source>
</evidence>
<comment type="subcellular location">
    <subcellularLocation>
        <location evidence="1">Membrane</location>
        <topology evidence="1">Multi-pass membrane protein</topology>
    </subcellularLocation>
</comment>
<keyword evidence="7" id="KW-1185">Reference proteome</keyword>
<dbReference type="PANTHER" id="PTHR33514">
    <property type="entry name" value="PROTEIN ABCI12, CHLOROPLASTIC"/>
    <property type="match status" value="1"/>
</dbReference>
<feature type="transmembrane region" description="Helical" evidence="5">
    <location>
        <begin position="21"/>
        <end position="41"/>
    </location>
</feature>
<keyword evidence="3 5" id="KW-1133">Transmembrane helix</keyword>
<evidence type="ECO:0008006" key="8">
    <source>
        <dbReference type="Google" id="ProtNLM"/>
    </source>
</evidence>
<evidence type="ECO:0000313" key="7">
    <source>
        <dbReference type="Proteomes" id="UP000287171"/>
    </source>
</evidence>
<sequence>MINWLHYFLWQSLLGRTIIGYLLMFVVPLILPVIFITLVGARGLRHMFSYEPQQTFVHTLDPRIKVLYPFIISTLSILLNWNFVYPLLLFTLIPWILVRPSSARARVVLTMVMTPALGLIWSQSLFYTISTTSLHMIYSFPPTLSWLGTPGLSIEGLLNGLQQAGRVMVATSATLILLLTTKPSEVIWAFYKFRMPAAVGLAFTVALRFLPQLIERTTVLLQVVQVRGYDLSRPGWRELNAWPGYLSRIFAVIPIVTVPLLIGSLRSTSTTAMVVDARAFGTQQKRSFLHEHRLQKNDYLAISALALLAAIVFLLLILHIATRQA</sequence>
<evidence type="ECO:0000313" key="6">
    <source>
        <dbReference type="EMBL" id="GCE28282.1"/>
    </source>
</evidence>
<dbReference type="EMBL" id="BIFT01000001">
    <property type="protein sequence ID" value="GCE28282.1"/>
    <property type="molecule type" value="Genomic_DNA"/>
</dbReference>
<gene>
    <name evidence="6" type="ORF">KDA_37660</name>
</gene>
<dbReference type="InterPro" id="IPR003339">
    <property type="entry name" value="ABC/ECF_trnsptr_transmembrane"/>
</dbReference>
<reference evidence="7" key="1">
    <citation type="submission" date="2018-12" db="EMBL/GenBank/DDBJ databases">
        <title>Tengunoibacter tsumagoiensis gen. nov., sp. nov., Dictyobacter kobayashii sp. nov., D. alpinus sp. nov., and D. joshuensis sp. nov. and description of Dictyobacteraceae fam. nov. within the order Ktedonobacterales isolated from Tengu-no-mugimeshi.</title>
        <authorList>
            <person name="Wang C.M."/>
            <person name="Zheng Y."/>
            <person name="Sakai Y."/>
            <person name="Toyoda A."/>
            <person name="Minakuchi Y."/>
            <person name="Abe K."/>
            <person name="Yokota A."/>
            <person name="Yabe S."/>
        </authorList>
    </citation>
    <scope>NUCLEOTIDE SEQUENCE [LARGE SCALE GENOMIC DNA]</scope>
    <source>
        <strain evidence="7">Uno16</strain>
    </source>
</reference>
<evidence type="ECO:0000256" key="3">
    <source>
        <dbReference type="ARBA" id="ARBA00022989"/>
    </source>
</evidence>
<comment type="caution">
    <text evidence="6">The sequence shown here is derived from an EMBL/GenBank/DDBJ whole genome shotgun (WGS) entry which is preliminary data.</text>
</comment>
<dbReference type="Pfam" id="PF02361">
    <property type="entry name" value="CbiQ"/>
    <property type="match status" value="1"/>
</dbReference>
<dbReference type="RefSeq" id="WP_126628522.1">
    <property type="nucleotide sequence ID" value="NZ_BIFT01000001.1"/>
</dbReference>
<proteinExistence type="predicted"/>
<name>A0A402BAE2_9CHLR</name>
<dbReference type="AlphaFoldDB" id="A0A402BAE2"/>
<evidence type="ECO:0000256" key="2">
    <source>
        <dbReference type="ARBA" id="ARBA00022692"/>
    </source>
</evidence>
<dbReference type="CDD" id="cd16914">
    <property type="entry name" value="EcfT"/>
    <property type="match status" value="1"/>
</dbReference>
<dbReference type="OrthoDB" id="8075495at2"/>
<keyword evidence="4 5" id="KW-0472">Membrane</keyword>
<evidence type="ECO:0000256" key="1">
    <source>
        <dbReference type="ARBA" id="ARBA00004141"/>
    </source>
</evidence>
<keyword evidence="2 5" id="KW-0812">Transmembrane</keyword>
<feature type="transmembrane region" description="Helical" evidence="5">
    <location>
        <begin position="70"/>
        <end position="98"/>
    </location>
</feature>
<feature type="transmembrane region" description="Helical" evidence="5">
    <location>
        <begin position="299"/>
        <end position="321"/>
    </location>
</feature>
<dbReference type="Proteomes" id="UP000287171">
    <property type="component" value="Unassembled WGS sequence"/>
</dbReference>
<accession>A0A402BAE2</accession>
<protein>
    <recommendedName>
        <fullName evidence="8">Energy-coupling factor transporter transmembrane protein EcfT</fullName>
    </recommendedName>
</protein>
<feature type="transmembrane region" description="Helical" evidence="5">
    <location>
        <begin position="245"/>
        <end position="263"/>
    </location>
</feature>